<proteinExistence type="predicted"/>
<dbReference type="InParanoid" id="K4DG84"/>
<organism evidence="1">
    <name type="scientific">Solanum lycopersicum</name>
    <name type="common">Tomato</name>
    <name type="synonym">Lycopersicon esculentum</name>
    <dbReference type="NCBI Taxonomy" id="4081"/>
    <lineage>
        <taxon>Eukaryota</taxon>
        <taxon>Viridiplantae</taxon>
        <taxon>Streptophyta</taxon>
        <taxon>Embryophyta</taxon>
        <taxon>Tracheophyta</taxon>
        <taxon>Spermatophyta</taxon>
        <taxon>Magnoliopsida</taxon>
        <taxon>eudicotyledons</taxon>
        <taxon>Gunneridae</taxon>
        <taxon>Pentapetalae</taxon>
        <taxon>asterids</taxon>
        <taxon>lamiids</taxon>
        <taxon>Solanales</taxon>
        <taxon>Solanaceae</taxon>
        <taxon>Solanoideae</taxon>
        <taxon>Solaneae</taxon>
        <taxon>Solanum</taxon>
        <taxon>Solanum subgen. Lycopersicon</taxon>
    </lineage>
</organism>
<dbReference type="PaxDb" id="4081-Solyc12g062580.1.1"/>
<dbReference type="Gene3D" id="2.40.40.20">
    <property type="match status" value="1"/>
</dbReference>
<dbReference type="HOGENOM" id="CLU_1589279_0_0_1"/>
<dbReference type="SUPFAM" id="SSF64484">
    <property type="entry name" value="beta and beta-prime subunits of DNA dependent RNA-polymerase"/>
    <property type="match status" value="1"/>
</dbReference>
<dbReference type="PhylomeDB" id="K4DG84"/>
<keyword evidence="2" id="KW-1185">Reference proteome</keyword>
<evidence type="ECO:0000313" key="2">
    <source>
        <dbReference type="Proteomes" id="UP000004994"/>
    </source>
</evidence>
<dbReference type="STRING" id="4081.K4DG84"/>
<evidence type="ECO:0000313" key="1">
    <source>
        <dbReference type="EnsemblPlants" id="Solyc12g062580.1.1"/>
    </source>
</evidence>
<dbReference type="EnsemblPlants" id="Solyc12g062580.1.1">
    <property type="protein sequence ID" value="Solyc12g062580.1.1"/>
    <property type="gene ID" value="Solyc12g062580.1"/>
</dbReference>
<protein>
    <recommendedName>
        <fullName evidence="3">DNA-directed RNA polymerase</fullName>
    </recommendedName>
</protein>
<evidence type="ECO:0008006" key="3">
    <source>
        <dbReference type="Google" id="ProtNLM"/>
    </source>
</evidence>
<reference evidence="1" key="2">
    <citation type="submission" date="2015-06" db="UniProtKB">
        <authorList>
            <consortium name="EnsemblPlants"/>
        </authorList>
    </citation>
    <scope>IDENTIFICATION</scope>
    <source>
        <strain evidence="1">cv. Heinz 1706</strain>
    </source>
</reference>
<accession>K4DG84</accession>
<sequence>MCREKLVQQVVDTLHDNGIQGQPMRDGYNKVHKSFSYVIEGKKKNFVRLYLVNESIIEDILSLSWVLHFHYIYVDCIVKLGAICVHPLVYKGFNADFGGDQIHIYLSLEAQVEAHLLIMFSHINSMSLMSGNHRGICVNGYNPCNRRNYQNQNKSENSYYKYAKKPFL</sequence>
<dbReference type="SMR" id="K4DG84"/>
<dbReference type="eggNOG" id="ENOG502R8UI">
    <property type="taxonomic scope" value="Eukaryota"/>
</dbReference>
<dbReference type="Gramene" id="Solyc12g062580.1.1">
    <property type="protein sequence ID" value="Solyc12g062580.1.1"/>
    <property type="gene ID" value="Solyc12g062580.1"/>
</dbReference>
<name>K4DG84_SOLLC</name>
<reference evidence="1" key="1">
    <citation type="journal article" date="2012" name="Nature">
        <title>The tomato genome sequence provides insights into fleshy fruit evolution.</title>
        <authorList>
            <consortium name="Tomato Genome Consortium"/>
        </authorList>
    </citation>
    <scope>NUCLEOTIDE SEQUENCE [LARGE SCALE GENOMIC DNA]</scope>
    <source>
        <strain evidence="1">cv. Heinz 1706</strain>
    </source>
</reference>
<dbReference type="AlphaFoldDB" id="K4DG84"/>
<dbReference type="Proteomes" id="UP000004994">
    <property type="component" value="Chromosome 12"/>
</dbReference>